<dbReference type="EMBL" id="BDSP01000102">
    <property type="protein sequence ID" value="GAX16125.1"/>
    <property type="molecule type" value="Genomic_DNA"/>
</dbReference>
<gene>
    <name evidence="2" type="ORF">FisN_3Hh394</name>
</gene>
<dbReference type="Proteomes" id="UP000198406">
    <property type="component" value="Unassembled WGS sequence"/>
</dbReference>
<feature type="region of interest" description="Disordered" evidence="1">
    <location>
        <begin position="1"/>
        <end position="163"/>
    </location>
</feature>
<feature type="compositionally biased region" description="Basic and acidic residues" evidence="1">
    <location>
        <begin position="364"/>
        <end position="384"/>
    </location>
</feature>
<feature type="region of interest" description="Disordered" evidence="1">
    <location>
        <begin position="573"/>
        <end position="607"/>
    </location>
</feature>
<name>A0A1Z5JQ17_FISSO</name>
<feature type="region of interest" description="Disordered" evidence="1">
    <location>
        <begin position="1761"/>
        <end position="1822"/>
    </location>
</feature>
<comment type="caution">
    <text evidence="2">The sequence shown here is derived from an EMBL/GenBank/DDBJ whole genome shotgun (WGS) entry which is preliminary data.</text>
</comment>
<reference evidence="2 3" key="1">
    <citation type="journal article" date="2015" name="Plant Cell">
        <title>Oil accumulation by the oleaginous diatom Fistulifera solaris as revealed by the genome and transcriptome.</title>
        <authorList>
            <person name="Tanaka T."/>
            <person name="Maeda Y."/>
            <person name="Veluchamy A."/>
            <person name="Tanaka M."/>
            <person name="Abida H."/>
            <person name="Marechal E."/>
            <person name="Bowler C."/>
            <person name="Muto M."/>
            <person name="Sunaga Y."/>
            <person name="Tanaka M."/>
            <person name="Yoshino T."/>
            <person name="Taniguchi T."/>
            <person name="Fukuda Y."/>
            <person name="Nemoto M."/>
            <person name="Matsumoto M."/>
            <person name="Wong P.S."/>
            <person name="Aburatani S."/>
            <person name="Fujibuchi W."/>
        </authorList>
    </citation>
    <scope>NUCLEOTIDE SEQUENCE [LARGE SCALE GENOMIC DNA]</scope>
    <source>
        <strain evidence="2 3">JPCC DA0580</strain>
    </source>
</reference>
<feature type="compositionally biased region" description="Polar residues" evidence="1">
    <location>
        <begin position="573"/>
        <end position="593"/>
    </location>
</feature>
<sequence length="1849" mass="205218">MEGVSLNADEIAAGRNWSEVLQNPTEPSNGEETNPQVAEPLEMIQENETNQRNLRKPAVRTNYGEDYPDFSEHDDTAVGMKTRSARRGSQATVIPAKKNDKPKASISSLVTSNDEIITLSPTVKTARIKKNKDQPPVEQPPDSTPATKSARKPKGRPAPNRTVVSVLERVDQCEEIGWEKPTSRRRKSFGSFQETTPFRVTKEQKRTLEGPVVEPAVKKTKRVYPKKAPKATIQLEMGTVVEEIKPRAEQIEQTEAKSNSQASVALLKMTMEEPKGLALVKTDDALARGSFYMANDAMTLIHGIGNDARRQDMQETPIQLLDTTLIADEKEKQETESSSLDDTGAESSRVESELAVNRTVLPEQTHENGPEFEAPAKGRQDKKALRGKKKQARRISKSSRMTQENDLDATTPKETSATPTRESAFCSDDTATLNHATANGAQQQMVQEASDKSGKSSPTVEGKSEEEQHELSAFKTMDGQPSQLESEPAISQATSPKPTQENGSEIKASLKGRRGKQTSRGLANQVPRTRSSSRLAIKKHAEELTVFNISDAQGSEKYCASNGAKIHATANDAQLQNSQETPIKLVETTSSVDGKSEEEQSVLNTSKVSQVDSEFAVNVTVLPGPTLGTEQQLDANKKGSQDSQPSWVQRSQVHPRRSASSRTKTENEPDAATFIETNNTHCSDTPDMMNHATASDNQLQVAQETPVKPVETVSIADEKSEETQYELSSLKTIDVEPSQLETGLTVSQPIFVESTHESEPKIKAPLKRRRRTLSNRGKTKRERQKRSSLTRTEEKDTTTLTAGEASGIHATGNDTQRQGTRKALVRATENAEVADKEPKNAQQHELSPFKAMDAQHGQRENEPSLTLPESTLERAEGSVLDFSEKEHEYEQPCQGNTRQGRRTTKKVHETSEFLEPSDSRTESCSFPSIDAKEFNHLDSQRQEAGHASCQGNQSFIPRTDEATKERGRRTSSRVGRQENERAQKRPRRTSQSGSLKTIPRTEAEALAPADTGAAPTANEDDDISRKTKARTSLSASRRLAGMKASASIFPRSKKLSSSQTKGTPIRSSATTVATHLEPKYNKNSGSEDMSNEDNERFHKPQRMNAKRSAVTLGRRSLAPLKSPPPLPQPPEGLKGKWTYTDETRMFLADFRDLAQVPEEDMKFLLELMARDDLVVVSEGLWNPAFEKLLRLEYLEAAFGNQIQHKFRMFSKKKEGGYAEKPEGLSMCAKDFFQYLKMKVGKEGVSRRFAFTDFKGKRHEIDVDEVSIYLIDCDLPKILPLFYDKYLDHCKIPEILPGGEMCMMNAMNREGRPFMGPNLYIAPGGGFTSLHQDGEGTVDSGHSCITGYNEVVMLRRMPEEHKHFAAEQLGYDGVHRLPHDVGTKYENIWPKKSVIKKWEEMNYCPSVFVLRPGQHLHINKGRLHTFRKVNSEPLEEDDCHYELRKDLLVGGISRRDELCISIAFDWMFLGHSREAIDEELKTALQCADICRKVGTSSLGIPETCLLKIAKLLSHDAGTICNELLHPIRNAACQGILPHLQAIVQREIESGTGISNKAKIADNQQDPDSYSIDPFGADYFCQTCKKELANTYFHCLGCERLLQKDLNICRMCLEEKKYGTNIRMGVACKSRNSDIIHAGMLNKNSNTKGCSCRQGICRECGFCKSCSCRCHHEFQLHYRFFTADELKDMVKRVGELAKASDGHLQSFAETPQLTAEAGNLSVKHIKRKAVLPVCDTDIQKNCGEAEPCVQQVLPLPVDGTDTVTSDIVRHDTPSIGAAGISSNRSSSPDTDETPTLEPLTQQDNQTDNHGATQGAISASPHLVTPKDLSLDGKAYQPLYQDVKNNVFTSPF</sequence>
<feature type="region of interest" description="Disordered" evidence="1">
    <location>
        <begin position="625"/>
        <end position="684"/>
    </location>
</feature>
<feature type="compositionally biased region" description="Polar residues" evidence="1">
    <location>
        <begin position="1055"/>
        <end position="1073"/>
    </location>
</feature>
<dbReference type="Gene3D" id="2.60.120.650">
    <property type="entry name" value="Cupin"/>
    <property type="match status" value="1"/>
</dbReference>
<feature type="compositionally biased region" description="Polar residues" evidence="1">
    <location>
        <begin position="19"/>
        <end position="36"/>
    </location>
</feature>
<evidence type="ECO:0000313" key="3">
    <source>
        <dbReference type="Proteomes" id="UP000198406"/>
    </source>
</evidence>
<proteinExistence type="predicted"/>
<feature type="compositionally biased region" description="Polar residues" evidence="1">
    <location>
        <begin position="105"/>
        <end position="123"/>
    </location>
</feature>
<keyword evidence="3" id="KW-1185">Reference proteome</keyword>
<feature type="compositionally biased region" description="Polar residues" evidence="1">
    <location>
        <begin position="518"/>
        <end position="534"/>
    </location>
</feature>
<feature type="compositionally biased region" description="Basic and acidic residues" evidence="1">
    <location>
        <begin position="930"/>
        <end position="944"/>
    </location>
</feature>
<dbReference type="OrthoDB" id="45577at2759"/>
<feature type="compositionally biased region" description="Basic residues" evidence="1">
    <location>
        <begin position="385"/>
        <end position="397"/>
    </location>
</feature>
<feature type="compositionally biased region" description="Polar residues" evidence="1">
    <location>
        <begin position="479"/>
        <end position="503"/>
    </location>
</feature>
<evidence type="ECO:0008006" key="4">
    <source>
        <dbReference type="Google" id="ProtNLM"/>
    </source>
</evidence>
<protein>
    <recommendedName>
        <fullName evidence="4">JmjC domain-containing protein</fullName>
    </recommendedName>
</protein>
<feature type="compositionally biased region" description="Basic and acidic residues" evidence="1">
    <location>
        <begin position="462"/>
        <end position="472"/>
    </location>
</feature>
<feature type="compositionally biased region" description="Polar residues" evidence="1">
    <location>
        <begin position="1796"/>
        <end position="1814"/>
    </location>
</feature>
<feature type="compositionally biased region" description="Basic residues" evidence="1">
    <location>
        <begin position="764"/>
        <end position="788"/>
    </location>
</feature>
<organism evidence="2 3">
    <name type="scientific">Fistulifera solaris</name>
    <name type="common">Oleaginous diatom</name>
    <dbReference type="NCBI Taxonomy" id="1519565"/>
    <lineage>
        <taxon>Eukaryota</taxon>
        <taxon>Sar</taxon>
        <taxon>Stramenopiles</taxon>
        <taxon>Ochrophyta</taxon>
        <taxon>Bacillariophyta</taxon>
        <taxon>Bacillariophyceae</taxon>
        <taxon>Bacillariophycidae</taxon>
        <taxon>Naviculales</taxon>
        <taxon>Naviculaceae</taxon>
        <taxon>Fistulifera</taxon>
    </lineage>
</organism>
<accession>A0A1Z5JQ17</accession>
<feature type="region of interest" description="Disordered" evidence="1">
    <location>
        <begin position="751"/>
        <end position="1096"/>
    </location>
</feature>
<feature type="region of interest" description="Disordered" evidence="1">
    <location>
        <begin position="324"/>
        <end position="535"/>
    </location>
</feature>
<evidence type="ECO:0000313" key="2">
    <source>
        <dbReference type="EMBL" id="GAX16125.1"/>
    </source>
</evidence>
<evidence type="ECO:0000256" key="1">
    <source>
        <dbReference type="SAM" id="MobiDB-lite"/>
    </source>
</evidence>
<feature type="compositionally biased region" description="Polar residues" evidence="1">
    <location>
        <begin position="641"/>
        <end position="652"/>
    </location>
</feature>
<dbReference type="InParanoid" id="A0A1Z5JQ17"/>
<feature type="compositionally biased region" description="Basic and acidic residues" evidence="1">
    <location>
        <begin position="906"/>
        <end position="921"/>
    </location>
</feature>
<feature type="compositionally biased region" description="Polar residues" evidence="1">
    <location>
        <begin position="412"/>
        <end position="421"/>
    </location>
</feature>
<feature type="compositionally biased region" description="Basic and acidic residues" evidence="1">
    <location>
        <begin position="871"/>
        <end position="890"/>
    </location>
</feature>
<feature type="compositionally biased region" description="Polar residues" evidence="1">
    <location>
        <begin position="429"/>
        <end position="447"/>
    </location>
</feature>